<accession>A0A8C0CZ04</accession>
<dbReference type="Ensembl" id="ENSBMST00010013871.1">
    <property type="protein sequence ID" value="ENSBMSP00010012476.1"/>
    <property type="gene ID" value="ENSBMSG00010009160.1"/>
</dbReference>
<dbReference type="GeneTree" id="ENSGT00910000146970"/>
<proteinExistence type="predicted"/>
<reference evidence="2" key="1">
    <citation type="submission" date="2023-09" db="UniProtKB">
        <authorList>
            <consortium name="Ensembl"/>
        </authorList>
    </citation>
    <scope>IDENTIFICATION</scope>
</reference>
<evidence type="ECO:0000256" key="1">
    <source>
        <dbReference type="SAM" id="MobiDB-lite"/>
    </source>
</evidence>
<name>A0A8C0CZ04_BALMU</name>
<organism evidence="2">
    <name type="scientific">Balaenoptera musculus</name>
    <name type="common">Blue whale</name>
    <dbReference type="NCBI Taxonomy" id="9771"/>
    <lineage>
        <taxon>Eukaryota</taxon>
        <taxon>Metazoa</taxon>
        <taxon>Chordata</taxon>
        <taxon>Craniata</taxon>
        <taxon>Vertebrata</taxon>
        <taxon>Euteleostomi</taxon>
        <taxon>Mammalia</taxon>
        <taxon>Eutheria</taxon>
        <taxon>Laurasiatheria</taxon>
        <taxon>Artiodactyla</taxon>
        <taxon>Whippomorpha</taxon>
        <taxon>Cetacea</taxon>
        <taxon>Mysticeti</taxon>
        <taxon>Balaenopteridae</taxon>
        <taxon>Balaenoptera</taxon>
    </lineage>
</organism>
<dbReference type="AlphaFoldDB" id="A0A8C0CZ04"/>
<feature type="region of interest" description="Disordered" evidence="1">
    <location>
        <begin position="1"/>
        <end position="44"/>
    </location>
</feature>
<sequence>MGTSSPSVKDLDTPPAVVHHHDSPRLWTQRQPSGVDQGPPASEGVETYILRTSGLLPRTQQSALQFPVGSAGCWGWPGMEPGLRADDAYDLTGKTQTYKGN</sequence>
<protein>
    <submittedName>
        <fullName evidence="2">Uncharacterized protein</fullName>
    </submittedName>
</protein>
<dbReference type="OMA" id="WPGMEPG"/>
<evidence type="ECO:0000313" key="2">
    <source>
        <dbReference type="Ensembl" id="ENSBMSP00010012476.1"/>
    </source>
</evidence>